<keyword evidence="3" id="KW-0812">Transmembrane</keyword>
<dbReference type="RefSeq" id="WP_145340441.1">
    <property type="nucleotide sequence ID" value="NZ_SMLY01000087.1"/>
</dbReference>
<comment type="caution">
    <text evidence="4">The sequence shown here is derived from an EMBL/GenBank/DDBJ whole genome shotgun (WGS) entry which is preliminary data.</text>
</comment>
<keyword evidence="3" id="KW-1133">Transmembrane helix</keyword>
<evidence type="ECO:0000256" key="3">
    <source>
        <dbReference type="SAM" id="Phobius"/>
    </source>
</evidence>
<feature type="transmembrane region" description="Helical" evidence="3">
    <location>
        <begin position="6"/>
        <end position="25"/>
    </location>
</feature>
<name>A0A562TH01_9HYPH</name>
<protein>
    <submittedName>
        <fullName evidence="4">Uncharacterized protein</fullName>
    </submittedName>
</protein>
<sequence>MISAIVDGVLLLALIVTTIKIVTMYRELKRLGAYHTEYQRIFDQTALALDGIEVSIQEINVRSSQLLNALGTRMDDARELIAEIDSITREAKRQQSVLKAELKELSRATAEFQAPQTFRKSKGSEDTLAAKVLGGRKSRANSAAGAQTQASVQLDTPVSKKPTRIHRIDDAFGSPFRSVSMNQKDEL</sequence>
<keyword evidence="5" id="KW-1185">Reference proteome</keyword>
<evidence type="ECO:0000256" key="1">
    <source>
        <dbReference type="SAM" id="Coils"/>
    </source>
</evidence>
<gene>
    <name evidence="4" type="ORF">JM93_00471</name>
</gene>
<accession>A0A562TH01</accession>
<keyword evidence="3" id="KW-0472">Membrane</keyword>
<organism evidence="4 5">
    <name type="scientific">Roseibium hamelinense</name>
    <dbReference type="NCBI Taxonomy" id="150831"/>
    <lineage>
        <taxon>Bacteria</taxon>
        <taxon>Pseudomonadati</taxon>
        <taxon>Pseudomonadota</taxon>
        <taxon>Alphaproteobacteria</taxon>
        <taxon>Hyphomicrobiales</taxon>
        <taxon>Stappiaceae</taxon>
        <taxon>Roseibium</taxon>
    </lineage>
</organism>
<evidence type="ECO:0000313" key="5">
    <source>
        <dbReference type="Proteomes" id="UP000320593"/>
    </source>
</evidence>
<dbReference type="OrthoDB" id="7906780at2"/>
<evidence type="ECO:0000313" key="4">
    <source>
        <dbReference type="EMBL" id="TWI92919.1"/>
    </source>
</evidence>
<feature type="compositionally biased region" description="Polar residues" evidence="2">
    <location>
        <begin position="177"/>
        <end position="187"/>
    </location>
</feature>
<feature type="coiled-coil region" evidence="1">
    <location>
        <begin position="77"/>
        <end position="108"/>
    </location>
</feature>
<reference evidence="4 5" key="1">
    <citation type="submission" date="2019-07" db="EMBL/GenBank/DDBJ databases">
        <title>Genomic Encyclopedia of Archaeal and Bacterial Type Strains, Phase II (KMG-II): from individual species to whole genera.</title>
        <authorList>
            <person name="Goeker M."/>
        </authorList>
    </citation>
    <scope>NUCLEOTIDE SEQUENCE [LARGE SCALE GENOMIC DNA]</scope>
    <source>
        <strain evidence="4 5">ATCC BAA-252</strain>
    </source>
</reference>
<dbReference type="AlphaFoldDB" id="A0A562TH01"/>
<feature type="region of interest" description="Disordered" evidence="2">
    <location>
        <begin position="134"/>
        <end position="187"/>
    </location>
</feature>
<feature type="compositionally biased region" description="Polar residues" evidence="2">
    <location>
        <begin position="140"/>
        <end position="156"/>
    </location>
</feature>
<proteinExistence type="predicted"/>
<dbReference type="Proteomes" id="UP000320593">
    <property type="component" value="Unassembled WGS sequence"/>
</dbReference>
<keyword evidence="1" id="KW-0175">Coiled coil</keyword>
<dbReference type="EMBL" id="VLLF01000001">
    <property type="protein sequence ID" value="TWI92919.1"/>
    <property type="molecule type" value="Genomic_DNA"/>
</dbReference>
<evidence type="ECO:0000256" key="2">
    <source>
        <dbReference type="SAM" id="MobiDB-lite"/>
    </source>
</evidence>